<organism evidence="3 4">
    <name type="scientific">Cryobacterium gelidum</name>
    <dbReference type="NCBI Taxonomy" id="1259164"/>
    <lineage>
        <taxon>Bacteria</taxon>
        <taxon>Bacillati</taxon>
        <taxon>Actinomycetota</taxon>
        <taxon>Actinomycetes</taxon>
        <taxon>Micrococcales</taxon>
        <taxon>Microbacteriaceae</taxon>
        <taxon>Cryobacterium</taxon>
    </lineage>
</organism>
<dbReference type="AlphaFoldDB" id="A0A4R9AXT1"/>
<dbReference type="Gene3D" id="2.40.260.10">
    <property type="entry name" value="Sortase"/>
    <property type="match status" value="1"/>
</dbReference>
<dbReference type="EMBL" id="SOHL01000014">
    <property type="protein sequence ID" value="TFD71032.1"/>
    <property type="molecule type" value="Genomic_DNA"/>
</dbReference>
<gene>
    <name evidence="3" type="ORF">E3T50_08375</name>
</gene>
<keyword evidence="2" id="KW-0472">Membrane</keyword>
<evidence type="ECO:0000256" key="1">
    <source>
        <dbReference type="SAM" id="MobiDB-lite"/>
    </source>
</evidence>
<feature type="compositionally biased region" description="Low complexity" evidence="1">
    <location>
        <begin position="58"/>
        <end position="69"/>
    </location>
</feature>
<keyword evidence="4" id="KW-1185">Reference proteome</keyword>
<feature type="compositionally biased region" description="Polar residues" evidence="1">
    <location>
        <begin position="47"/>
        <end position="57"/>
    </location>
</feature>
<protein>
    <submittedName>
        <fullName evidence="3">Sortase</fullName>
    </submittedName>
</protein>
<keyword evidence="2" id="KW-0812">Transmembrane</keyword>
<feature type="transmembrane region" description="Helical" evidence="2">
    <location>
        <begin position="20"/>
        <end position="39"/>
    </location>
</feature>
<comment type="caution">
    <text evidence="3">The sequence shown here is derived from an EMBL/GenBank/DDBJ whole genome shotgun (WGS) entry which is preliminary data.</text>
</comment>
<dbReference type="SUPFAM" id="SSF63817">
    <property type="entry name" value="Sortase"/>
    <property type="match status" value="1"/>
</dbReference>
<evidence type="ECO:0000313" key="4">
    <source>
        <dbReference type="Proteomes" id="UP000297983"/>
    </source>
</evidence>
<reference evidence="3 4" key="1">
    <citation type="submission" date="2019-03" db="EMBL/GenBank/DDBJ databases">
        <title>Genomics of glacier-inhabiting Cryobacterium strains.</title>
        <authorList>
            <person name="Liu Q."/>
            <person name="Xin Y.-H."/>
        </authorList>
    </citation>
    <scope>NUCLEOTIDE SEQUENCE [LARGE SCALE GENOMIC DNA]</scope>
    <source>
        <strain evidence="3 4">Hz16</strain>
    </source>
</reference>
<dbReference type="Proteomes" id="UP000297983">
    <property type="component" value="Unassembled WGS sequence"/>
</dbReference>
<feature type="region of interest" description="Disordered" evidence="1">
    <location>
        <begin position="47"/>
        <end position="69"/>
    </location>
</feature>
<sequence length="234" mass="24564">MGCWLRPLPCAGSVLVARRALLGGGAALLCAVFVGWIVLHPAGQVSAPTVQPTSATQRPAPERSASPAAVPDVAISASAPLRLRVPSIGIDGPVFEYTQTMIDELGGFDPPELTTISWDTTIPGGLAGTDATNTLYLYGHSSVNEAVFNGLQDVPSGAVASIDTANGRLCYVEQKALKLAKAEYKYNDELTDAIPNRLVLVSCYRPVGYDPNAATVQNIVLVLQLDQDKTNAGC</sequence>
<evidence type="ECO:0000256" key="2">
    <source>
        <dbReference type="SAM" id="Phobius"/>
    </source>
</evidence>
<accession>A0A4R9AXT1</accession>
<dbReference type="InterPro" id="IPR023365">
    <property type="entry name" value="Sortase_dom-sf"/>
</dbReference>
<name>A0A4R9AXT1_9MICO</name>
<evidence type="ECO:0000313" key="3">
    <source>
        <dbReference type="EMBL" id="TFD71032.1"/>
    </source>
</evidence>
<keyword evidence="2" id="KW-1133">Transmembrane helix</keyword>
<proteinExistence type="predicted"/>